<dbReference type="InterPro" id="IPR008309">
    <property type="entry name" value="YdbL"/>
</dbReference>
<proteinExistence type="predicted"/>
<protein>
    <submittedName>
        <fullName evidence="2">DUF1318 domain-containing protein</fullName>
    </submittedName>
</protein>
<dbReference type="EMBL" id="MSAG01000020">
    <property type="protein sequence ID" value="PUX21405.1"/>
    <property type="molecule type" value="Genomic_DNA"/>
</dbReference>
<feature type="signal peptide" evidence="1">
    <location>
        <begin position="1"/>
        <end position="20"/>
    </location>
</feature>
<dbReference type="Pfam" id="PF07027">
    <property type="entry name" value="DUF1318"/>
    <property type="match status" value="1"/>
</dbReference>
<sequence length="106" mass="11397">MRSLLVVMLALLLASPVSYALTLEEARAQGRVGETLTGYLAPVAQDAETAALVARINQARAASYREVAQQNGLPVDAVAKMAGQKLVTRSKPGEYVRGINGRWMKK</sequence>
<evidence type="ECO:0000256" key="1">
    <source>
        <dbReference type="SAM" id="SignalP"/>
    </source>
</evidence>
<dbReference type="PIRSF" id="PIRSF025560">
    <property type="entry name" value="UCP025560"/>
    <property type="match status" value="1"/>
</dbReference>
<dbReference type="OrthoDB" id="9798130at2"/>
<gene>
    <name evidence="2" type="ORF">BS411_12690</name>
</gene>
<feature type="chain" id="PRO_5015506523" evidence="1">
    <location>
        <begin position="21"/>
        <end position="106"/>
    </location>
</feature>
<dbReference type="AlphaFoldDB" id="A0A2T7B445"/>
<name>A0A2T7B445_9ENTR</name>
<organism evidence="2">
    <name type="scientific">Cronobacter turicensis</name>
    <dbReference type="NCBI Taxonomy" id="413502"/>
    <lineage>
        <taxon>Bacteria</taxon>
        <taxon>Pseudomonadati</taxon>
        <taxon>Pseudomonadota</taxon>
        <taxon>Gammaproteobacteria</taxon>
        <taxon>Enterobacterales</taxon>
        <taxon>Enterobacteriaceae</taxon>
        <taxon>Cronobacter</taxon>
    </lineage>
</organism>
<reference evidence="2" key="1">
    <citation type="submission" date="2016-12" db="EMBL/GenBank/DDBJ databases">
        <title>Analysis of the Molecular Diversity Among Cronobacter Species Isolated from Filth Flies Using a Pan Genomic DNA Microarray.</title>
        <authorList>
            <person name="Pava-Ripoll M."/>
            <person name="Tall B."/>
            <person name="Farber J."/>
            <person name="Fanning S."/>
            <person name="Lehner A."/>
            <person name="Stephan R."/>
            <person name="Pagotto F."/>
            <person name="Iverson C."/>
            <person name="Ziobro G."/>
            <person name="Miller A."/>
            <person name="Pearson R."/>
            <person name="Yan Q."/>
            <person name="Kim M."/>
            <person name="Jeong S."/>
            <person name="Park J."/>
            <person name="Jun S."/>
            <person name="Choi H."/>
            <person name="Chung T."/>
            <person name="Yoo Y."/>
            <person name="Park E."/>
            <person name="Hwang S."/>
            <person name="Lee B."/>
            <person name="Sathyamoorthy V."/>
            <person name="Carter L."/>
            <person name="Mammel M."/>
            <person name="Jackson S."/>
            <person name="Kothary M."/>
            <person name="Patel I."/>
            <person name="Grim C."/>
            <person name="Gopinath G."/>
            <person name="Gangiredla J."/>
            <person name="Chase H."/>
        </authorList>
    </citation>
    <scope>NUCLEOTIDE SEQUENCE [LARGE SCALE GENOMIC DNA]</scope>
    <source>
        <strain evidence="2">MOD1-Sh41s</strain>
    </source>
</reference>
<keyword evidence="1" id="KW-0732">Signal</keyword>
<evidence type="ECO:0000313" key="2">
    <source>
        <dbReference type="EMBL" id="PUX21405.1"/>
    </source>
</evidence>
<accession>A0A2T7B445</accession>
<comment type="caution">
    <text evidence="2">The sequence shown here is derived from an EMBL/GenBank/DDBJ whole genome shotgun (WGS) entry which is preliminary data.</text>
</comment>
<dbReference type="RefSeq" id="WP_075198695.1">
    <property type="nucleotide sequence ID" value="NZ_CP187984.1"/>
</dbReference>